<name>A0A288XFR4_ECOLX</name>
<dbReference type="EMBL" id="KY706108">
    <property type="protein sequence ID" value="ASK37416.1"/>
    <property type="molecule type" value="Genomic_DNA"/>
</dbReference>
<evidence type="ECO:0000313" key="1">
    <source>
        <dbReference type="EMBL" id="ASK37416.1"/>
    </source>
</evidence>
<protein>
    <submittedName>
        <fullName evidence="1">Manganese ABC transporter, periplasmic-bindingprotein SitA</fullName>
    </submittedName>
</protein>
<proteinExistence type="predicted"/>
<dbReference type="AlphaFoldDB" id="A0A288XFR4"/>
<keyword evidence="1" id="KW-0614">Plasmid</keyword>
<reference evidence="1" key="1">
    <citation type="submission" date="2017-03" db="EMBL/GenBank/DDBJ databases">
        <title>Emergence of Enteroaggreggative Eschericia coli ST131 clones causing extra-intestinal infections.</title>
        <authorList>
            <person name="Boll E.J."/>
            <person name="Stegger M."/>
            <person name="Hasman H."/>
            <person name="Roer L."/>
            <person name="Overballe-Petersne S."/>
            <person name="Ng K."/>
            <person name="Scheutz F."/>
            <person name="Hammerum A.M."/>
            <person name="Hansen F."/>
            <person name="Hansen D.S."/>
            <person name="Price L.B."/>
            <person name="Johnson J.R."/>
            <person name="Struve C."/>
            <person name="Olesen B."/>
        </authorList>
    </citation>
    <scope>NUCLEOTIDE SEQUENCE</scope>
    <source>
        <strain evidence="1">PAA-ST131</strain>
        <plasmid evidence="1">ESBL20150001</plasmid>
    </source>
</reference>
<organism evidence="1">
    <name type="scientific">Escherichia coli</name>
    <dbReference type="NCBI Taxonomy" id="562"/>
    <lineage>
        <taxon>Bacteria</taxon>
        <taxon>Pseudomonadati</taxon>
        <taxon>Pseudomonadota</taxon>
        <taxon>Gammaproteobacteria</taxon>
        <taxon>Enterobacterales</taxon>
        <taxon>Enterobacteriaceae</taxon>
        <taxon>Escherichia</taxon>
    </lineage>
</organism>
<dbReference type="Gene3D" id="3.40.50.1980">
    <property type="entry name" value="Nitrogenase molybdenum iron protein domain"/>
    <property type="match status" value="1"/>
</dbReference>
<accession>A0A288XFR4</accession>
<sequence>MRANLPPNAWMSPDNALIYIVNIRDALIKYDPENELPGNPGD</sequence>
<dbReference type="SUPFAM" id="SSF53807">
    <property type="entry name" value="Helical backbone' metal receptor"/>
    <property type="match status" value="1"/>
</dbReference>
<geneLocation type="plasmid" evidence="1">
    <name>ESBL20150001</name>
</geneLocation>